<feature type="transmembrane region" description="Helical" evidence="9">
    <location>
        <begin position="56"/>
        <end position="78"/>
    </location>
</feature>
<feature type="transmembrane region" description="Helical" evidence="9">
    <location>
        <begin position="189"/>
        <end position="214"/>
    </location>
</feature>
<keyword evidence="3" id="KW-1003">Cell membrane</keyword>
<dbReference type="AlphaFoldDB" id="A0A1H6AJ42"/>
<dbReference type="GO" id="GO:0005886">
    <property type="term" value="C:plasma membrane"/>
    <property type="evidence" value="ECO:0007669"/>
    <property type="project" value="UniProtKB-SubCell"/>
</dbReference>
<evidence type="ECO:0000313" key="11">
    <source>
        <dbReference type="Proteomes" id="UP000236723"/>
    </source>
</evidence>
<feature type="transmembrane region" description="Helical" evidence="9">
    <location>
        <begin position="12"/>
        <end position="36"/>
    </location>
</feature>
<evidence type="ECO:0000256" key="8">
    <source>
        <dbReference type="ARBA" id="ARBA00037998"/>
    </source>
</evidence>
<keyword evidence="11" id="KW-1185">Reference proteome</keyword>
<evidence type="ECO:0000256" key="9">
    <source>
        <dbReference type="SAM" id="Phobius"/>
    </source>
</evidence>
<gene>
    <name evidence="10" type="ORF">SAMN04489712_105465</name>
</gene>
<evidence type="ECO:0000256" key="2">
    <source>
        <dbReference type="ARBA" id="ARBA00022448"/>
    </source>
</evidence>
<evidence type="ECO:0000313" key="10">
    <source>
        <dbReference type="EMBL" id="SEG48250.1"/>
    </source>
</evidence>
<keyword evidence="5" id="KW-0029">Amino-acid transport</keyword>
<dbReference type="PANTHER" id="PTHR11795">
    <property type="entry name" value="BRANCHED-CHAIN AMINO ACID TRANSPORT SYSTEM PERMEASE PROTEIN LIVH"/>
    <property type="match status" value="1"/>
</dbReference>
<evidence type="ECO:0000256" key="3">
    <source>
        <dbReference type="ARBA" id="ARBA00022475"/>
    </source>
</evidence>
<protein>
    <submittedName>
        <fullName evidence="10">Branched-chain amino acid transport system permease protein</fullName>
    </submittedName>
</protein>
<keyword evidence="4 9" id="KW-0812">Transmembrane</keyword>
<keyword evidence="7 9" id="KW-0472">Membrane</keyword>
<dbReference type="GO" id="GO:0006865">
    <property type="term" value="P:amino acid transport"/>
    <property type="evidence" value="ECO:0007669"/>
    <property type="project" value="UniProtKB-KW"/>
</dbReference>
<evidence type="ECO:0000256" key="1">
    <source>
        <dbReference type="ARBA" id="ARBA00004651"/>
    </source>
</evidence>
<dbReference type="InterPro" id="IPR001851">
    <property type="entry name" value="ABC_transp_permease"/>
</dbReference>
<evidence type="ECO:0000256" key="6">
    <source>
        <dbReference type="ARBA" id="ARBA00022989"/>
    </source>
</evidence>
<organism evidence="10 11">
    <name type="scientific">Thermomonospora echinospora</name>
    <dbReference type="NCBI Taxonomy" id="1992"/>
    <lineage>
        <taxon>Bacteria</taxon>
        <taxon>Bacillati</taxon>
        <taxon>Actinomycetota</taxon>
        <taxon>Actinomycetes</taxon>
        <taxon>Streptosporangiales</taxon>
        <taxon>Thermomonosporaceae</taxon>
        <taxon>Thermomonospora</taxon>
    </lineage>
</organism>
<comment type="subcellular location">
    <subcellularLocation>
        <location evidence="1">Cell membrane</location>
        <topology evidence="1">Multi-pass membrane protein</topology>
    </subcellularLocation>
</comment>
<feature type="transmembrane region" description="Helical" evidence="9">
    <location>
        <begin position="90"/>
        <end position="110"/>
    </location>
</feature>
<sequence>MQQLINGLALGSTYVLVGVGVTLIWGLLRILTFVHVQVLTWGTFVTLWLLRTGLPVPLAVLAGMLFGGVVYIAIDATVLRPLRSRNAGEFSYVIVTIGLALVLETVLRMLTDGSTEAFPRDGFPQGALRIGSLSLPWLHLATLAIGLLCVAALSLWLHRSSFGRSLRAVAYSRDDAELLGINSGAAYRVAFFISGMITVLAGVFIAASTASLSYSSASHLLLVAVAVIILGGMGSVAGACAGGLILGVVEVMAQVHLSSELRDAIALLFILVVLVLRPSGLMGRAEASRV</sequence>
<reference evidence="11" key="1">
    <citation type="submission" date="2016-10" db="EMBL/GenBank/DDBJ databases">
        <authorList>
            <person name="Varghese N."/>
            <person name="Submissions S."/>
        </authorList>
    </citation>
    <scope>NUCLEOTIDE SEQUENCE [LARGE SCALE GENOMIC DNA]</scope>
    <source>
        <strain evidence="11">DSM 43163</strain>
    </source>
</reference>
<dbReference type="OrthoDB" id="9807115at2"/>
<evidence type="ECO:0000256" key="5">
    <source>
        <dbReference type="ARBA" id="ARBA00022970"/>
    </source>
</evidence>
<dbReference type="Proteomes" id="UP000236723">
    <property type="component" value="Unassembled WGS sequence"/>
</dbReference>
<keyword evidence="2" id="KW-0813">Transport</keyword>
<dbReference type="InterPro" id="IPR052157">
    <property type="entry name" value="BCAA_transport_permease"/>
</dbReference>
<dbReference type="PANTHER" id="PTHR11795:SF445">
    <property type="entry name" value="AMINO ACID ABC TRANSPORTER PERMEASE PROTEIN"/>
    <property type="match status" value="1"/>
</dbReference>
<dbReference type="EMBL" id="FNVO01000005">
    <property type="protein sequence ID" value="SEG48250.1"/>
    <property type="molecule type" value="Genomic_DNA"/>
</dbReference>
<feature type="transmembrane region" description="Helical" evidence="9">
    <location>
        <begin position="261"/>
        <end position="280"/>
    </location>
</feature>
<dbReference type="Pfam" id="PF02653">
    <property type="entry name" value="BPD_transp_2"/>
    <property type="match status" value="1"/>
</dbReference>
<dbReference type="CDD" id="cd06582">
    <property type="entry name" value="TM_PBP1_LivH_like"/>
    <property type="match status" value="1"/>
</dbReference>
<evidence type="ECO:0000256" key="7">
    <source>
        <dbReference type="ARBA" id="ARBA00023136"/>
    </source>
</evidence>
<feature type="transmembrane region" description="Helical" evidence="9">
    <location>
        <begin position="137"/>
        <end position="157"/>
    </location>
</feature>
<keyword evidence="6 9" id="KW-1133">Transmembrane helix</keyword>
<proteinExistence type="inferred from homology"/>
<name>A0A1H6AJ42_9ACTN</name>
<accession>A0A1H6AJ42</accession>
<dbReference type="GO" id="GO:0022857">
    <property type="term" value="F:transmembrane transporter activity"/>
    <property type="evidence" value="ECO:0007669"/>
    <property type="project" value="InterPro"/>
</dbReference>
<feature type="transmembrane region" description="Helical" evidence="9">
    <location>
        <begin position="220"/>
        <end position="249"/>
    </location>
</feature>
<comment type="similarity">
    <text evidence="8">Belongs to the binding-protein-dependent transport system permease family. LivHM subfamily.</text>
</comment>
<evidence type="ECO:0000256" key="4">
    <source>
        <dbReference type="ARBA" id="ARBA00022692"/>
    </source>
</evidence>
<dbReference type="RefSeq" id="WP_103938409.1">
    <property type="nucleotide sequence ID" value="NZ_FNVO01000005.1"/>
</dbReference>